<organism evidence="3">
    <name type="scientific">uncultured Sulfurovum sp</name>
    <dbReference type="NCBI Taxonomy" id="269237"/>
    <lineage>
        <taxon>Bacteria</taxon>
        <taxon>Pseudomonadati</taxon>
        <taxon>Campylobacterota</taxon>
        <taxon>Epsilonproteobacteria</taxon>
        <taxon>Campylobacterales</taxon>
        <taxon>Sulfurovaceae</taxon>
        <taxon>Sulfurovum</taxon>
        <taxon>environmental samples</taxon>
    </lineage>
</organism>
<protein>
    <recommendedName>
        <fullName evidence="4">DNA recombination protein RmuC</fullName>
    </recommendedName>
</protein>
<feature type="coiled-coil region" evidence="1">
    <location>
        <begin position="25"/>
        <end position="110"/>
    </location>
</feature>
<keyword evidence="2" id="KW-0812">Transmembrane</keyword>
<keyword evidence="2" id="KW-1133">Transmembrane helix</keyword>
<evidence type="ECO:0000256" key="2">
    <source>
        <dbReference type="SAM" id="Phobius"/>
    </source>
</evidence>
<reference evidence="3" key="1">
    <citation type="submission" date="2020-01" db="EMBL/GenBank/DDBJ databases">
        <authorList>
            <person name="Meier V. D."/>
            <person name="Meier V D."/>
        </authorList>
    </citation>
    <scope>NUCLEOTIDE SEQUENCE</scope>
    <source>
        <strain evidence="3">HLG_WM_MAG_06</strain>
    </source>
</reference>
<dbReference type="EMBL" id="CACVAP010000039">
    <property type="protein sequence ID" value="CAA6803049.1"/>
    <property type="molecule type" value="Genomic_DNA"/>
</dbReference>
<feature type="transmembrane region" description="Helical" evidence="2">
    <location>
        <begin position="6"/>
        <end position="26"/>
    </location>
</feature>
<proteinExistence type="predicted"/>
<keyword evidence="1" id="KW-0175">Coiled coil</keyword>
<name>A0A6S6SE61_9BACT</name>
<accession>A0A6S6SE61</accession>
<sequence>MISGTYLQVLAGLALFALLELIYFVLKYKKTIKQQELTINEQKEKLEWLRKTLAENELQSIQTAHEVEKKMLLLNNSIESLNEKAKSGTKNQVVSKIEALQSTRERLLKRANIGLD</sequence>
<evidence type="ECO:0000256" key="1">
    <source>
        <dbReference type="SAM" id="Coils"/>
    </source>
</evidence>
<evidence type="ECO:0000313" key="3">
    <source>
        <dbReference type="EMBL" id="CAA6803049.1"/>
    </source>
</evidence>
<evidence type="ECO:0008006" key="4">
    <source>
        <dbReference type="Google" id="ProtNLM"/>
    </source>
</evidence>
<dbReference type="AlphaFoldDB" id="A0A6S6SE61"/>
<keyword evidence="2" id="KW-0472">Membrane</keyword>
<gene>
    <name evidence="3" type="ORF">HELGO_WM3453</name>
</gene>